<feature type="compositionally biased region" description="Polar residues" evidence="1">
    <location>
        <begin position="9"/>
        <end position="18"/>
    </location>
</feature>
<protein>
    <submittedName>
        <fullName evidence="2">Uncharacterized protein</fullName>
    </submittedName>
</protein>
<feature type="region of interest" description="Disordered" evidence="1">
    <location>
        <begin position="1"/>
        <end position="21"/>
    </location>
</feature>
<gene>
    <name evidence="2" type="ORF">PXEA_LOCUS37363</name>
</gene>
<sequence length="106" mass="11450">MHFDRDNTTTRLPSSPSRPTKVDLLCLRRSRHTDCLNDISDFTQARLPSAFLPKSCSPCSQLAHLSSTQPTLTTTSSGRLRSGAPLEQAGRLLSSSSSSLASRSTS</sequence>
<evidence type="ECO:0000313" key="2">
    <source>
        <dbReference type="EMBL" id="VEL43923.1"/>
    </source>
</evidence>
<dbReference type="AlphaFoldDB" id="A0A3S5CS91"/>
<feature type="compositionally biased region" description="Low complexity" evidence="1">
    <location>
        <begin position="67"/>
        <end position="83"/>
    </location>
</feature>
<keyword evidence="3" id="KW-1185">Reference proteome</keyword>
<dbReference type="Proteomes" id="UP000784294">
    <property type="component" value="Unassembled WGS sequence"/>
</dbReference>
<feature type="compositionally biased region" description="Low complexity" evidence="1">
    <location>
        <begin position="92"/>
        <end position="106"/>
    </location>
</feature>
<proteinExistence type="predicted"/>
<name>A0A3S5CS91_9PLAT</name>
<evidence type="ECO:0000256" key="1">
    <source>
        <dbReference type="SAM" id="MobiDB-lite"/>
    </source>
</evidence>
<reference evidence="2" key="1">
    <citation type="submission" date="2018-11" db="EMBL/GenBank/DDBJ databases">
        <authorList>
            <consortium name="Pathogen Informatics"/>
        </authorList>
    </citation>
    <scope>NUCLEOTIDE SEQUENCE</scope>
</reference>
<feature type="non-terminal residue" evidence="2">
    <location>
        <position position="106"/>
    </location>
</feature>
<accession>A0A3S5CS91</accession>
<feature type="region of interest" description="Disordered" evidence="1">
    <location>
        <begin position="67"/>
        <end position="106"/>
    </location>
</feature>
<evidence type="ECO:0000313" key="3">
    <source>
        <dbReference type="Proteomes" id="UP000784294"/>
    </source>
</evidence>
<comment type="caution">
    <text evidence="2">The sequence shown here is derived from an EMBL/GenBank/DDBJ whole genome shotgun (WGS) entry which is preliminary data.</text>
</comment>
<organism evidence="2 3">
    <name type="scientific">Protopolystoma xenopodis</name>
    <dbReference type="NCBI Taxonomy" id="117903"/>
    <lineage>
        <taxon>Eukaryota</taxon>
        <taxon>Metazoa</taxon>
        <taxon>Spiralia</taxon>
        <taxon>Lophotrochozoa</taxon>
        <taxon>Platyhelminthes</taxon>
        <taxon>Monogenea</taxon>
        <taxon>Polyopisthocotylea</taxon>
        <taxon>Polystomatidea</taxon>
        <taxon>Polystomatidae</taxon>
        <taxon>Protopolystoma</taxon>
    </lineage>
</organism>
<dbReference type="EMBL" id="CAAALY010286877">
    <property type="protein sequence ID" value="VEL43923.1"/>
    <property type="molecule type" value="Genomic_DNA"/>
</dbReference>